<organism evidence="15 25">
    <name type="scientific">Halanaerobium congolense</name>
    <dbReference type="NCBI Taxonomy" id="54121"/>
    <lineage>
        <taxon>Bacteria</taxon>
        <taxon>Bacillati</taxon>
        <taxon>Bacillota</taxon>
        <taxon>Clostridia</taxon>
        <taxon>Halanaerobiales</taxon>
        <taxon>Halanaerobiaceae</taxon>
        <taxon>Halanaerobium</taxon>
    </lineage>
</organism>
<dbReference type="EMBL" id="FNEH01000016">
    <property type="protein sequence ID" value="SDI82580.1"/>
    <property type="molecule type" value="Genomic_DNA"/>
</dbReference>
<evidence type="ECO:0000313" key="21">
    <source>
        <dbReference type="Proteomes" id="UP000198945"/>
    </source>
</evidence>
<evidence type="ECO:0000256" key="11">
    <source>
        <dbReference type="ARBA" id="ARBA00069325"/>
    </source>
</evidence>
<dbReference type="GO" id="GO:0008616">
    <property type="term" value="P:tRNA queuosine(34) biosynthetic process"/>
    <property type="evidence" value="ECO:0007669"/>
    <property type="project" value="UniProtKB-UniRule"/>
</dbReference>
<reference evidence="20 22" key="2">
    <citation type="submission" date="2016-10" db="EMBL/GenBank/DDBJ databases">
        <authorList>
            <person name="Varghese N."/>
            <person name="Submissions S."/>
        </authorList>
    </citation>
    <scope>NUCLEOTIDE SEQUENCE [LARGE SCALE GENOMIC DNA]</scope>
    <source>
        <strain evidence="15 25">WG10</strain>
        <strain evidence="16 22">WG2</strain>
        <strain evidence="18 20">WG5</strain>
    </source>
</reference>
<name>A0A1G6PJQ7_9FIRM</name>
<dbReference type="RefSeq" id="WP_073159211.1">
    <property type="nucleotide sequence ID" value="NZ_FMYT01000014.1"/>
</dbReference>
<dbReference type="EMBL" id="SOEF01000018">
    <property type="protein sequence ID" value="TDX42978.1"/>
    <property type="molecule type" value="Genomic_DNA"/>
</dbReference>
<evidence type="ECO:0000256" key="3">
    <source>
        <dbReference type="ARBA" id="ARBA00011245"/>
    </source>
</evidence>
<dbReference type="NCBIfam" id="TIGR00113">
    <property type="entry name" value="queA"/>
    <property type="match status" value="1"/>
</dbReference>
<dbReference type="STRING" id="54121.SAMN04515653_11741"/>
<dbReference type="PANTHER" id="PTHR30307">
    <property type="entry name" value="S-ADENOSYLMETHIONINE:TRNA RIBOSYLTRANSFERASE-ISOMERASE"/>
    <property type="match status" value="1"/>
</dbReference>
<dbReference type="GeneID" id="57012940"/>
<evidence type="ECO:0000313" key="24">
    <source>
        <dbReference type="Proteomes" id="UP000295472"/>
    </source>
</evidence>
<comment type="subcellular location">
    <subcellularLocation>
        <location evidence="1 13">Cytoplasm</location>
    </subcellularLocation>
</comment>
<evidence type="ECO:0000256" key="1">
    <source>
        <dbReference type="ARBA" id="ARBA00004496"/>
    </source>
</evidence>
<comment type="catalytic activity">
    <reaction evidence="8 13">
        <text>7-aminomethyl-7-carbaguanosine(34) in tRNA + S-adenosyl-L-methionine = epoxyqueuosine(34) in tRNA + adenine + L-methionine + 2 H(+)</text>
        <dbReference type="Rhea" id="RHEA:32155"/>
        <dbReference type="Rhea" id="RHEA-COMP:10342"/>
        <dbReference type="Rhea" id="RHEA-COMP:18582"/>
        <dbReference type="ChEBI" id="CHEBI:15378"/>
        <dbReference type="ChEBI" id="CHEBI:16708"/>
        <dbReference type="ChEBI" id="CHEBI:57844"/>
        <dbReference type="ChEBI" id="CHEBI:59789"/>
        <dbReference type="ChEBI" id="CHEBI:82833"/>
        <dbReference type="ChEBI" id="CHEBI:194443"/>
        <dbReference type="EC" id="2.4.99.17"/>
    </reaction>
</comment>
<evidence type="ECO:0000256" key="6">
    <source>
        <dbReference type="ARBA" id="ARBA00022691"/>
    </source>
</evidence>
<dbReference type="EMBL" id="FMYT01000014">
    <property type="protein sequence ID" value="SDC80403.1"/>
    <property type="molecule type" value="Genomic_DNA"/>
</dbReference>
<dbReference type="Proteomes" id="UP000198945">
    <property type="component" value="Unassembled WGS sequence"/>
</dbReference>
<dbReference type="GO" id="GO:0005737">
    <property type="term" value="C:cytoplasm"/>
    <property type="evidence" value="ECO:0007669"/>
    <property type="project" value="UniProtKB-SubCell"/>
</dbReference>
<sequence length="347" mass="39589">MKVEEFDYHLPEELIAQKPLPKRDESRLMVLNPKQNKIEENVFKNLKKFLDPGDMIIMNNSRVIPARLYGAKIPTGTEIEVLLLNELTEGRWEVLVRPGRRAKKGVKINFNDILKAEVVEYTDFGGRIVEFSWDENNYDFEEILNQLGEMPLPPYINEKLDDPERYQTIYSKKKGSAAAPTAGLHFTENLLNELQDYGIILDYITLHVGLGTFRPVKSEEIEDHEMHEEYAEISAETAAKIKEVKARGSKVIAVGTTVTRTLESAAQDGGLSEYKGWTDIFIYPGYEFKVIDSLITNFHLPKSTLLMLVSALAGKDFILSAYKKAVEDKYRFFSLGDAMLILNRKED</sequence>
<evidence type="ECO:0000256" key="5">
    <source>
        <dbReference type="ARBA" id="ARBA00022679"/>
    </source>
</evidence>
<evidence type="ECO:0000313" key="19">
    <source>
        <dbReference type="EMBL" id="TDX42978.1"/>
    </source>
</evidence>
<dbReference type="Pfam" id="PF02547">
    <property type="entry name" value="Queuosine_synth"/>
    <property type="match status" value="1"/>
</dbReference>
<comment type="subunit">
    <text evidence="3 13">Monomer.</text>
</comment>
<evidence type="ECO:0000313" key="18">
    <source>
        <dbReference type="EMBL" id="SES66198.1"/>
    </source>
</evidence>
<evidence type="ECO:0000313" key="15">
    <source>
        <dbReference type="EMBL" id="SDC80403.1"/>
    </source>
</evidence>
<dbReference type="PANTHER" id="PTHR30307:SF0">
    <property type="entry name" value="S-ADENOSYLMETHIONINE:TRNA RIBOSYLTRANSFERASE-ISOMERASE"/>
    <property type="match status" value="1"/>
</dbReference>
<dbReference type="FunFam" id="2.40.10.240:FF:000002">
    <property type="entry name" value="S-adenosylmethionine:tRNA ribosyltransferase-isomerase"/>
    <property type="match status" value="1"/>
</dbReference>
<evidence type="ECO:0000256" key="9">
    <source>
        <dbReference type="ARBA" id="ARBA00061210"/>
    </source>
</evidence>
<dbReference type="Proteomes" id="UP000199519">
    <property type="component" value="Unassembled WGS sequence"/>
</dbReference>
<evidence type="ECO:0000313" key="14">
    <source>
        <dbReference type="EMBL" id="PXV66385.1"/>
    </source>
</evidence>
<evidence type="ECO:0000256" key="2">
    <source>
        <dbReference type="ARBA" id="ARBA00004691"/>
    </source>
</evidence>
<evidence type="ECO:0000256" key="8">
    <source>
        <dbReference type="ARBA" id="ARBA00052751"/>
    </source>
</evidence>
<dbReference type="OrthoDB" id="9805933at2"/>
<accession>A0A1G6PJQ7</accession>
<evidence type="ECO:0000256" key="4">
    <source>
        <dbReference type="ARBA" id="ARBA00022490"/>
    </source>
</evidence>
<comment type="pathway">
    <text evidence="2 13">tRNA modification; tRNA-queuosine biosynthesis.</text>
</comment>
<evidence type="ECO:0000313" key="17">
    <source>
        <dbReference type="EMBL" id="SDI82580.1"/>
    </source>
</evidence>
<dbReference type="EMBL" id="FNBJ01000002">
    <property type="protein sequence ID" value="SDE79104.1"/>
    <property type="molecule type" value="Genomic_DNA"/>
</dbReference>
<dbReference type="HAMAP" id="MF_00113">
    <property type="entry name" value="QueA"/>
    <property type="match status" value="1"/>
</dbReference>
<dbReference type="GO" id="GO:0051075">
    <property type="term" value="F:S-adenosylmethionine:tRNA ribosyltransferase-isomerase activity"/>
    <property type="evidence" value="ECO:0007669"/>
    <property type="project" value="UniProtKB-EC"/>
</dbReference>
<evidence type="ECO:0000313" key="22">
    <source>
        <dbReference type="Proteomes" id="UP000199519"/>
    </source>
</evidence>
<dbReference type="AlphaFoldDB" id="A0A1G6PJQ7"/>
<dbReference type="NCBIfam" id="NF001140">
    <property type="entry name" value="PRK00147.1"/>
    <property type="match status" value="1"/>
</dbReference>
<comment type="function">
    <text evidence="13">Transfers and isomerizes the ribose moiety from AdoMet to the 7-aminomethyl group of 7-deazaguanine (preQ1-tRNA) to give epoxyqueuosine (oQ-tRNA).</text>
</comment>
<evidence type="ECO:0000256" key="12">
    <source>
        <dbReference type="ARBA" id="ARBA00076160"/>
    </source>
</evidence>
<dbReference type="Proteomes" id="UP000295472">
    <property type="component" value="Unassembled WGS sequence"/>
</dbReference>
<protein>
    <recommendedName>
        <fullName evidence="11 13">S-adenosylmethionine:tRNA ribosyltransferase-isomerase</fullName>
        <ecNumber evidence="10 13">2.4.99.17</ecNumber>
    </recommendedName>
    <alternativeName>
        <fullName evidence="12 13">Queuosine biosynthesis protein QueA</fullName>
    </alternativeName>
</protein>
<reference evidence="17 21" key="1">
    <citation type="submission" date="2016-10" db="EMBL/GenBank/DDBJ databases">
        <authorList>
            <person name="de Groot N.N."/>
        </authorList>
    </citation>
    <scope>NUCLEOTIDE SEQUENCE [LARGE SCALE GENOMIC DNA]</scope>
    <source>
        <strain evidence="17 21">WG7</strain>
    </source>
</reference>
<dbReference type="EC" id="2.4.99.17" evidence="10 13"/>
<dbReference type="EMBL" id="FOHG01000002">
    <property type="protein sequence ID" value="SES66198.1"/>
    <property type="molecule type" value="Genomic_DNA"/>
</dbReference>
<dbReference type="Proteomes" id="UP000247389">
    <property type="component" value="Unassembled WGS sequence"/>
</dbReference>
<dbReference type="InterPro" id="IPR042119">
    <property type="entry name" value="QueA_dom2"/>
</dbReference>
<dbReference type="Gene3D" id="3.40.1780.10">
    <property type="entry name" value="QueA-like"/>
    <property type="match status" value="1"/>
</dbReference>
<comment type="similarity">
    <text evidence="9 13">Belongs to the QueA family.</text>
</comment>
<evidence type="ECO:0000313" key="16">
    <source>
        <dbReference type="EMBL" id="SDE79104.1"/>
    </source>
</evidence>
<keyword evidence="6 13" id="KW-0949">S-adenosyl-L-methionine</keyword>
<dbReference type="InterPro" id="IPR042118">
    <property type="entry name" value="QueA_dom1"/>
</dbReference>
<dbReference type="SUPFAM" id="SSF111337">
    <property type="entry name" value="QueA-like"/>
    <property type="match status" value="1"/>
</dbReference>
<dbReference type="FunFam" id="3.40.1780.10:FF:000001">
    <property type="entry name" value="S-adenosylmethionine:tRNA ribosyltransferase-isomerase"/>
    <property type="match status" value="1"/>
</dbReference>
<dbReference type="EMBL" id="QICM01000011">
    <property type="protein sequence ID" value="PXV66385.1"/>
    <property type="molecule type" value="Genomic_DNA"/>
</dbReference>
<evidence type="ECO:0000256" key="13">
    <source>
        <dbReference type="HAMAP-Rule" id="MF_00113"/>
    </source>
</evidence>
<keyword evidence="22" id="KW-1185">Reference proteome</keyword>
<evidence type="ECO:0000313" key="23">
    <source>
        <dbReference type="Proteomes" id="UP000247389"/>
    </source>
</evidence>
<dbReference type="Proteomes" id="UP000324896">
    <property type="component" value="Unassembled WGS sequence"/>
</dbReference>
<keyword evidence="15" id="KW-0413">Isomerase</keyword>
<evidence type="ECO:0000313" key="20">
    <source>
        <dbReference type="Proteomes" id="UP000198612"/>
    </source>
</evidence>
<evidence type="ECO:0000256" key="10">
    <source>
        <dbReference type="ARBA" id="ARBA00066503"/>
    </source>
</evidence>
<reference evidence="19 24" key="3">
    <citation type="submission" date="2019-03" db="EMBL/GenBank/DDBJ databases">
        <title>Subsurface microbial communities from deep shales in Ohio and West Virginia, USA.</title>
        <authorList>
            <person name="Wrighton K."/>
        </authorList>
    </citation>
    <scope>NUCLEOTIDE SEQUENCE [LARGE SCALE GENOMIC DNA]</scope>
    <source>
        <strain evidence="19 24">DSMZ 11287</strain>
        <strain evidence="14 23">MSL28</strain>
    </source>
</reference>
<dbReference type="UniPathway" id="UPA00392"/>
<keyword evidence="7 13" id="KW-0671">Queuosine biosynthesis</keyword>
<dbReference type="Proteomes" id="UP000198612">
    <property type="component" value="Unassembled WGS sequence"/>
</dbReference>
<evidence type="ECO:0000313" key="25">
    <source>
        <dbReference type="Proteomes" id="UP000324896"/>
    </source>
</evidence>
<gene>
    <name evidence="13" type="primary">queA</name>
    <name evidence="19" type="ORF">C7954_11822</name>
    <name evidence="14" type="ORF">C8C78_11122</name>
    <name evidence="15" type="ORF">SAMN04488597_11452</name>
    <name evidence="16" type="ORF">SAMN04488598_10223</name>
    <name evidence="18" type="ORF">SAMN04515652_102159</name>
    <name evidence="17" type="ORF">SAMN04515654_11641</name>
</gene>
<evidence type="ECO:0000256" key="7">
    <source>
        <dbReference type="ARBA" id="ARBA00022785"/>
    </source>
</evidence>
<dbReference type="Gene3D" id="2.40.10.240">
    <property type="entry name" value="QueA-like"/>
    <property type="match status" value="1"/>
</dbReference>
<dbReference type="InterPro" id="IPR036100">
    <property type="entry name" value="QueA_sf"/>
</dbReference>
<dbReference type="InterPro" id="IPR003699">
    <property type="entry name" value="QueA"/>
</dbReference>
<keyword evidence="5 13" id="KW-0808">Transferase</keyword>
<proteinExistence type="inferred from homology"/>
<keyword evidence="4 13" id="KW-0963">Cytoplasm</keyword>